<name>T0QY24_SAPDV</name>
<accession>T0QY24</accession>
<dbReference type="InParanoid" id="T0QY24"/>
<dbReference type="OrthoDB" id="78952at2759"/>
<keyword evidence="3" id="KW-1185">Reference proteome</keyword>
<reference evidence="2 3" key="1">
    <citation type="submission" date="2012-04" db="EMBL/GenBank/DDBJ databases">
        <title>The Genome Sequence of Saprolegnia declina VS20.</title>
        <authorList>
            <consortium name="The Broad Institute Genome Sequencing Platform"/>
            <person name="Russ C."/>
            <person name="Nusbaum C."/>
            <person name="Tyler B."/>
            <person name="van West P."/>
            <person name="Dieguez-Uribeondo J."/>
            <person name="de Bruijn I."/>
            <person name="Tripathy S."/>
            <person name="Jiang R."/>
            <person name="Young S.K."/>
            <person name="Zeng Q."/>
            <person name="Gargeya S."/>
            <person name="Fitzgerald M."/>
            <person name="Haas B."/>
            <person name="Abouelleil A."/>
            <person name="Alvarado L."/>
            <person name="Arachchi H.M."/>
            <person name="Berlin A."/>
            <person name="Chapman S.B."/>
            <person name="Goldberg J."/>
            <person name="Griggs A."/>
            <person name="Gujja S."/>
            <person name="Hansen M."/>
            <person name="Howarth C."/>
            <person name="Imamovic A."/>
            <person name="Larimer J."/>
            <person name="McCowen C."/>
            <person name="Montmayeur A."/>
            <person name="Murphy C."/>
            <person name="Neiman D."/>
            <person name="Pearson M."/>
            <person name="Priest M."/>
            <person name="Roberts A."/>
            <person name="Saif S."/>
            <person name="Shea T."/>
            <person name="Sisk P."/>
            <person name="Sykes S."/>
            <person name="Wortman J."/>
            <person name="Nusbaum C."/>
            <person name="Birren B."/>
        </authorList>
    </citation>
    <scope>NUCLEOTIDE SEQUENCE [LARGE SCALE GENOMIC DNA]</scope>
    <source>
        <strain evidence="2 3">VS20</strain>
    </source>
</reference>
<dbReference type="RefSeq" id="XP_008621908.1">
    <property type="nucleotide sequence ID" value="XM_008623686.1"/>
</dbReference>
<proteinExistence type="predicted"/>
<evidence type="ECO:0000313" key="3">
    <source>
        <dbReference type="Proteomes" id="UP000030762"/>
    </source>
</evidence>
<organism evidence="2 3">
    <name type="scientific">Saprolegnia diclina (strain VS20)</name>
    <dbReference type="NCBI Taxonomy" id="1156394"/>
    <lineage>
        <taxon>Eukaryota</taxon>
        <taxon>Sar</taxon>
        <taxon>Stramenopiles</taxon>
        <taxon>Oomycota</taxon>
        <taxon>Saprolegniomycetes</taxon>
        <taxon>Saprolegniales</taxon>
        <taxon>Saprolegniaceae</taxon>
        <taxon>Saprolegnia</taxon>
    </lineage>
</organism>
<dbReference type="GeneID" id="19958171"/>
<sequence>MNLCLAPQGDGNRQAKPYECPNVAWSCWKKYHEFYHERDVFQTNGRQNKKSALCKIKASMTDAPQSRKRKSPHQEEARDTSAAVRRLF</sequence>
<evidence type="ECO:0000256" key="1">
    <source>
        <dbReference type="SAM" id="MobiDB-lite"/>
    </source>
</evidence>
<feature type="region of interest" description="Disordered" evidence="1">
    <location>
        <begin position="58"/>
        <end position="88"/>
    </location>
</feature>
<dbReference type="VEuPathDB" id="FungiDB:SDRG_17444"/>
<dbReference type="EMBL" id="JH767513">
    <property type="protein sequence ID" value="EQC24663.1"/>
    <property type="molecule type" value="Genomic_DNA"/>
</dbReference>
<gene>
    <name evidence="2" type="ORF">SDRG_17444</name>
</gene>
<evidence type="ECO:0000313" key="2">
    <source>
        <dbReference type="EMBL" id="EQC24663.1"/>
    </source>
</evidence>
<protein>
    <submittedName>
        <fullName evidence="2">Uncharacterized protein</fullName>
    </submittedName>
</protein>
<dbReference type="Proteomes" id="UP000030762">
    <property type="component" value="Unassembled WGS sequence"/>
</dbReference>
<dbReference type="AlphaFoldDB" id="T0QY24"/>